<proteinExistence type="predicted"/>
<sequence>MAIDLKEASAALADQFRGLSGRHPGQWPLAPRLMCAVGMVAAVAALGYFAYWSSQFETQDTLAAEENRLRGEYIAKTQQAVNLDALRAQKLQVDQYVERLQKQLPSKAEMAALLSDINQAGLGRGLQFELFKPGQVVVRDYYAELPIDIKVTGSYHDVGAFASDMANLPRIVTLNNMALSAGKDGGLTLDAVAKTFRYLDPDEVAAQRKAAADKKKAAKK</sequence>
<dbReference type="Gene3D" id="3.30.70.60">
    <property type="match status" value="1"/>
</dbReference>
<evidence type="ECO:0000256" key="1">
    <source>
        <dbReference type="SAM" id="Phobius"/>
    </source>
</evidence>
<evidence type="ECO:0000313" key="3">
    <source>
        <dbReference type="Proteomes" id="UP000450676"/>
    </source>
</evidence>
<dbReference type="PANTHER" id="PTHR39555:SF1">
    <property type="entry name" value="TYPE IV PILUS INNER MEMBRANE COMPONENT PILO"/>
    <property type="match status" value="1"/>
</dbReference>
<evidence type="ECO:0000313" key="2">
    <source>
        <dbReference type="EMBL" id="MYN07025.1"/>
    </source>
</evidence>
<keyword evidence="3" id="KW-1185">Reference proteome</keyword>
<keyword evidence="1" id="KW-0812">Transmembrane</keyword>
<dbReference type="InterPro" id="IPR007445">
    <property type="entry name" value="PilO"/>
</dbReference>
<accession>A0A7X4HB45</accession>
<dbReference type="Pfam" id="PF04350">
    <property type="entry name" value="PilO"/>
    <property type="match status" value="1"/>
</dbReference>
<organism evidence="2 3">
    <name type="scientific">Pseudoduganella aquatica</name>
    <dbReference type="NCBI Taxonomy" id="2660641"/>
    <lineage>
        <taxon>Bacteria</taxon>
        <taxon>Pseudomonadati</taxon>
        <taxon>Pseudomonadota</taxon>
        <taxon>Betaproteobacteria</taxon>
        <taxon>Burkholderiales</taxon>
        <taxon>Oxalobacteraceae</taxon>
        <taxon>Telluria group</taxon>
        <taxon>Pseudoduganella</taxon>
    </lineage>
</organism>
<keyword evidence="1" id="KW-0472">Membrane</keyword>
<reference evidence="2 3" key="1">
    <citation type="submission" date="2019-12" db="EMBL/GenBank/DDBJ databases">
        <title>Novel species isolated from a subtropical stream in China.</title>
        <authorList>
            <person name="Lu H."/>
        </authorList>
    </citation>
    <scope>NUCLEOTIDE SEQUENCE [LARGE SCALE GENOMIC DNA]</scope>
    <source>
        <strain evidence="2 3">FT127W</strain>
    </source>
</reference>
<dbReference type="GO" id="GO:0043683">
    <property type="term" value="P:type IV pilus assembly"/>
    <property type="evidence" value="ECO:0007669"/>
    <property type="project" value="InterPro"/>
</dbReference>
<dbReference type="GO" id="GO:0043107">
    <property type="term" value="P:type IV pilus-dependent motility"/>
    <property type="evidence" value="ECO:0007669"/>
    <property type="project" value="InterPro"/>
</dbReference>
<dbReference type="Proteomes" id="UP000450676">
    <property type="component" value="Unassembled WGS sequence"/>
</dbReference>
<gene>
    <name evidence="2" type="primary">pilO</name>
    <name evidence="2" type="ORF">GTP77_06695</name>
</gene>
<name>A0A7X4HB45_9BURK</name>
<protein>
    <submittedName>
        <fullName evidence="2">Type 4a pilus biogenesis protein PilO</fullName>
    </submittedName>
</protein>
<dbReference type="RefSeq" id="WP_161071403.1">
    <property type="nucleotide sequence ID" value="NZ_WWCU01000005.1"/>
</dbReference>
<feature type="transmembrane region" description="Helical" evidence="1">
    <location>
        <begin position="29"/>
        <end position="51"/>
    </location>
</feature>
<dbReference type="InterPro" id="IPR014717">
    <property type="entry name" value="Transl_elong_EF1B/ribsomal_bS6"/>
</dbReference>
<comment type="caution">
    <text evidence="2">The sequence shown here is derived from an EMBL/GenBank/DDBJ whole genome shotgun (WGS) entry which is preliminary data.</text>
</comment>
<dbReference type="PIRSF" id="PIRSF016482">
    <property type="entry name" value="PilO"/>
    <property type="match status" value="1"/>
</dbReference>
<dbReference type="PANTHER" id="PTHR39555">
    <property type="entry name" value="FIMBRIAL ASSEMBLY PROTEIN PILO-LIKE PROTEIN-RELATED"/>
    <property type="match status" value="1"/>
</dbReference>
<dbReference type="AlphaFoldDB" id="A0A7X4HB45"/>
<keyword evidence="1" id="KW-1133">Transmembrane helix</keyword>
<dbReference type="EMBL" id="WWCU01000005">
    <property type="protein sequence ID" value="MYN07025.1"/>
    <property type="molecule type" value="Genomic_DNA"/>
</dbReference>